<feature type="region of interest" description="Disordered" evidence="1">
    <location>
        <begin position="668"/>
        <end position="708"/>
    </location>
</feature>
<keyword evidence="4" id="KW-1185">Reference proteome</keyword>
<evidence type="ECO:0000313" key="4">
    <source>
        <dbReference type="Proteomes" id="UP001175211"/>
    </source>
</evidence>
<feature type="compositionally biased region" description="Low complexity" evidence="1">
    <location>
        <begin position="627"/>
        <end position="644"/>
    </location>
</feature>
<organism evidence="3 4">
    <name type="scientific">Armillaria tabescens</name>
    <name type="common">Ringless honey mushroom</name>
    <name type="synonym">Agaricus tabescens</name>
    <dbReference type="NCBI Taxonomy" id="1929756"/>
    <lineage>
        <taxon>Eukaryota</taxon>
        <taxon>Fungi</taxon>
        <taxon>Dikarya</taxon>
        <taxon>Basidiomycota</taxon>
        <taxon>Agaricomycotina</taxon>
        <taxon>Agaricomycetes</taxon>
        <taxon>Agaricomycetidae</taxon>
        <taxon>Agaricales</taxon>
        <taxon>Marasmiineae</taxon>
        <taxon>Physalacriaceae</taxon>
        <taxon>Desarmillaria</taxon>
    </lineage>
</organism>
<feature type="compositionally biased region" description="Polar residues" evidence="1">
    <location>
        <begin position="668"/>
        <end position="677"/>
    </location>
</feature>
<reference evidence="3" key="1">
    <citation type="submission" date="2023-06" db="EMBL/GenBank/DDBJ databases">
        <authorList>
            <consortium name="Lawrence Berkeley National Laboratory"/>
            <person name="Ahrendt S."/>
            <person name="Sahu N."/>
            <person name="Indic B."/>
            <person name="Wong-Bajracharya J."/>
            <person name="Merenyi Z."/>
            <person name="Ke H.-M."/>
            <person name="Monk M."/>
            <person name="Kocsube S."/>
            <person name="Drula E."/>
            <person name="Lipzen A."/>
            <person name="Balint B."/>
            <person name="Henrissat B."/>
            <person name="Andreopoulos B."/>
            <person name="Martin F.M."/>
            <person name="Harder C.B."/>
            <person name="Rigling D."/>
            <person name="Ford K.L."/>
            <person name="Foster G.D."/>
            <person name="Pangilinan J."/>
            <person name="Papanicolaou A."/>
            <person name="Barry K."/>
            <person name="LaButti K."/>
            <person name="Viragh M."/>
            <person name="Koriabine M."/>
            <person name="Yan M."/>
            <person name="Riley R."/>
            <person name="Champramary S."/>
            <person name="Plett K.L."/>
            <person name="Tsai I.J."/>
            <person name="Slot J."/>
            <person name="Sipos G."/>
            <person name="Plett J."/>
            <person name="Nagy L.G."/>
            <person name="Grigoriev I.V."/>
        </authorList>
    </citation>
    <scope>NUCLEOTIDE SEQUENCE</scope>
    <source>
        <strain evidence="3">CCBAS 213</strain>
    </source>
</reference>
<accession>A0AA39N9Z1</accession>
<dbReference type="AlphaFoldDB" id="A0AA39N9Z1"/>
<dbReference type="Gene3D" id="3.30.160.60">
    <property type="entry name" value="Classic Zinc Finger"/>
    <property type="match status" value="1"/>
</dbReference>
<evidence type="ECO:0000256" key="1">
    <source>
        <dbReference type="SAM" id="MobiDB-lite"/>
    </source>
</evidence>
<feature type="compositionally biased region" description="Basic and acidic residues" evidence="1">
    <location>
        <begin position="488"/>
        <end position="507"/>
    </location>
</feature>
<dbReference type="Proteomes" id="UP001175211">
    <property type="component" value="Unassembled WGS sequence"/>
</dbReference>
<feature type="domain" description="C2H2-type" evidence="2">
    <location>
        <begin position="816"/>
        <end position="838"/>
    </location>
</feature>
<feature type="region of interest" description="Disordered" evidence="1">
    <location>
        <begin position="625"/>
        <end position="648"/>
    </location>
</feature>
<evidence type="ECO:0000313" key="3">
    <source>
        <dbReference type="EMBL" id="KAK0461762.1"/>
    </source>
</evidence>
<feature type="compositionally biased region" description="Polar residues" evidence="1">
    <location>
        <begin position="386"/>
        <end position="399"/>
    </location>
</feature>
<name>A0AA39N9Z1_ARMTA</name>
<feature type="region of interest" description="Disordered" evidence="1">
    <location>
        <begin position="781"/>
        <end position="804"/>
    </location>
</feature>
<feature type="region of interest" description="Disordered" evidence="1">
    <location>
        <begin position="568"/>
        <end position="602"/>
    </location>
</feature>
<dbReference type="EMBL" id="JAUEPS010000010">
    <property type="protein sequence ID" value="KAK0461762.1"/>
    <property type="molecule type" value="Genomic_DNA"/>
</dbReference>
<feature type="compositionally biased region" description="Polar residues" evidence="1">
    <location>
        <begin position="425"/>
        <end position="459"/>
    </location>
</feature>
<dbReference type="InterPro" id="IPR013087">
    <property type="entry name" value="Znf_C2H2_type"/>
</dbReference>
<gene>
    <name evidence="3" type="ORF">EV420DRAFT_1527041</name>
</gene>
<protein>
    <recommendedName>
        <fullName evidence="2">C2H2-type domain-containing protein</fullName>
    </recommendedName>
</protein>
<evidence type="ECO:0000259" key="2">
    <source>
        <dbReference type="PROSITE" id="PS00028"/>
    </source>
</evidence>
<sequence>MSLERTNDSGTFTAESYRRNVQTIQAMQAHLEWMKVENERAELECKVREGEMARQQLLELQSLTAATVPSNVGHPHASNGPPIDRVQSSAYIEEVGYDHQLSSSRSTPGHHQPSTPYHSNGHVNYSPAPHATVPIVAQNSANLASHHPYTHRQTTSIHGPPTSGQDFRTSSLTNALGGTPRPPISYVQPSGPIAVQPTSVAAPDLTQSNNVQQHIAVKPGPLSTVRSEHPADLTQSASTKQHPGTFFSEHILNLNFNTTITKVRPWTADTLIQMLRRFGREAPINTHVDIPELRLRVAKLENSTVRLVMVNDQGQSIEVKDYSELQGLPRRLLARIDSLPIGAKTVVAPTRNINSSPDVNPARPDSGVLRTSSQSFGDPLLPPNKLASQSNQPLQSQAASRPYAASPEVSGNGILRNELADAGESSRSASPPLSNTLTPRVGSTLSRPRDVATSSSSSVLEGPRTPSHANKHTLARDVLRALGVPGKRGREGDSETEDERATKKRATDNSSTVSTTNSTSSTQAPKATVTGKPVTLPNPLSRPPKEKTYQYAPYGYYPHVTWTQPYNPTSTHPTTIQNTGTHGVQDQSTTADSRIQNSSSQEATSLLPVGASSTGSDQPVVEAVAAPSSNPTSTQNPSPTNNDTVADSNHEVSHTAGASLVQNYNAMASTSRSQSPIDVQEGDAGSSKLPLFFRSSSTPPDDTGGVDDVDHNGAEDVRILGPAEPLSAKAFGKRKIPYVLIPPPPKWVKEFKARLERRRHEAMFEEAGDVDVEVDGFESPTQQEIGSQQHSRTPALDPQEEAATRECSSRLREYPCKWSGCDSLLNCADRLYLHLQYHVEQNKAEKSFPCHWQHCGRVLLHKHEMISHLQAHAFMPLYCAYENCEETISLQKHQRDKLRPSADPVVLQEHIELPDVPSVVPSYMAVARSVAQYPISPERHQVIGLWTLQNIFGKVDLAPQRYNLAKPFRPGEMSAVELRNRHEYDFIETKPPFSSSPSRSAKWESVKGLTDLNSGEVTKIFKDKGIVLWGKGGDDDLVDETAQAGNDEEAVKVLLQV</sequence>
<feature type="region of interest" description="Disordered" evidence="1">
    <location>
        <begin position="98"/>
        <end position="129"/>
    </location>
</feature>
<feature type="compositionally biased region" description="Polar residues" evidence="1">
    <location>
        <begin position="781"/>
        <end position="792"/>
    </location>
</feature>
<dbReference type="GeneID" id="85355993"/>
<feature type="region of interest" description="Disordered" evidence="1">
    <location>
        <begin position="351"/>
        <end position="549"/>
    </location>
</feature>
<feature type="region of interest" description="Disordered" evidence="1">
    <location>
        <begin position="147"/>
        <end position="197"/>
    </location>
</feature>
<feature type="compositionally biased region" description="Polar residues" evidence="1">
    <location>
        <begin position="151"/>
        <end position="176"/>
    </location>
</feature>
<proteinExistence type="predicted"/>
<feature type="compositionally biased region" description="Low complexity" evidence="1">
    <location>
        <begin position="508"/>
        <end position="522"/>
    </location>
</feature>
<feature type="domain" description="C2H2-type" evidence="2">
    <location>
        <begin position="850"/>
        <end position="872"/>
    </location>
</feature>
<dbReference type="PROSITE" id="PS00028">
    <property type="entry name" value="ZINC_FINGER_C2H2_1"/>
    <property type="match status" value="2"/>
</dbReference>
<comment type="caution">
    <text evidence="3">The sequence shown here is derived from an EMBL/GenBank/DDBJ whole genome shotgun (WGS) entry which is preliminary data.</text>
</comment>
<feature type="compositionally biased region" description="Polar residues" evidence="1">
    <location>
        <begin position="100"/>
        <end position="123"/>
    </location>
</feature>
<dbReference type="SMART" id="SM00355">
    <property type="entry name" value="ZnF_C2H2"/>
    <property type="match status" value="2"/>
</dbReference>
<dbReference type="RefSeq" id="XP_060333500.1">
    <property type="nucleotide sequence ID" value="XM_060472445.1"/>
</dbReference>